<reference evidence="6" key="1">
    <citation type="submission" date="2006-12" db="EMBL/GenBank/DDBJ databases">
        <title>Complete sequence of Halorhodospira halophila SL1.</title>
        <authorList>
            <consortium name="US DOE Joint Genome Institute"/>
            <person name="Copeland A."/>
            <person name="Lucas S."/>
            <person name="Lapidus A."/>
            <person name="Barry K."/>
            <person name="Detter J.C."/>
            <person name="Glavina del Rio T."/>
            <person name="Hammon N."/>
            <person name="Israni S."/>
            <person name="Dalin E."/>
            <person name="Tice H."/>
            <person name="Pitluck S."/>
            <person name="Saunders E."/>
            <person name="Brettin T."/>
            <person name="Bruce D."/>
            <person name="Han C."/>
            <person name="Tapia R."/>
            <person name="Schmutz J."/>
            <person name="Larimer F."/>
            <person name="Land M."/>
            <person name="Hauser L."/>
            <person name="Kyrpides N."/>
            <person name="Mikhailova N."/>
            <person name="Hoff W."/>
            <person name="Richardson P."/>
        </authorList>
    </citation>
    <scope>NUCLEOTIDE SEQUENCE [LARGE SCALE GENOMIC DNA]</scope>
    <source>
        <strain evidence="6">DSM 244 / SL1</strain>
    </source>
</reference>
<dbReference type="Pfam" id="PF12796">
    <property type="entry name" value="Ank_2"/>
    <property type="match status" value="3"/>
</dbReference>
<dbReference type="eggNOG" id="COG0666">
    <property type="taxonomic scope" value="Bacteria"/>
</dbReference>
<feature type="repeat" description="ANK" evidence="3">
    <location>
        <begin position="410"/>
        <end position="442"/>
    </location>
</feature>
<dbReference type="Proteomes" id="UP000000647">
    <property type="component" value="Chromosome"/>
</dbReference>
<dbReference type="HOGENOM" id="CLU_441299_0_0_6"/>
<dbReference type="KEGG" id="hha:Hhal_1844"/>
<proteinExistence type="predicted"/>
<evidence type="ECO:0000313" key="6">
    <source>
        <dbReference type="Proteomes" id="UP000000647"/>
    </source>
</evidence>
<organism evidence="5 6">
    <name type="scientific">Halorhodospira halophila (strain DSM 244 / SL1)</name>
    <name type="common">Ectothiorhodospira halophila (strain DSM 244 / SL1)</name>
    <dbReference type="NCBI Taxonomy" id="349124"/>
    <lineage>
        <taxon>Bacteria</taxon>
        <taxon>Pseudomonadati</taxon>
        <taxon>Pseudomonadota</taxon>
        <taxon>Gammaproteobacteria</taxon>
        <taxon>Chromatiales</taxon>
        <taxon>Ectothiorhodospiraceae</taxon>
        <taxon>Halorhodospira</taxon>
    </lineage>
</organism>
<accession>A1WY46</accession>
<evidence type="ECO:0000313" key="5">
    <source>
        <dbReference type="EMBL" id="ABM62608.1"/>
    </source>
</evidence>
<dbReference type="PANTHER" id="PTHR24171">
    <property type="entry name" value="ANKYRIN REPEAT DOMAIN-CONTAINING PROTEIN 39-RELATED"/>
    <property type="match status" value="1"/>
</dbReference>
<feature type="chain" id="PRO_5002640454" evidence="4">
    <location>
        <begin position="20"/>
        <end position="619"/>
    </location>
</feature>
<gene>
    <name evidence="5" type="ordered locus">Hhal_1844</name>
</gene>
<dbReference type="AlphaFoldDB" id="A1WY46"/>
<dbReference type="SMART" id="SM00248">
    <property type="entry name" value="ANK"/>
    <property type="match status" value="9"/>
</dbReference>
<keyword evidence="6" id="KW-1185">Reference proteome</keyword>
<protein>
    <submittedName>
        <fullName evidence="5">Ankyrin</fullName>
    </submittedName>
</protein>
<evidence type="ECO:0000256" key="4">
    <source>
        <dbReference type="SAM" id="SignalP"/>
    </source>
</evidence>
<evidence type="ECO:0000256" key="2">
    <source>
        <dbReference type="ARBA" id="ARBA00023043"/>
    </source>
</evidence>
<evidence type="ECO:0000256" key="1">
    <source>
        <dbReference type="ARBA" id="ARBA00022737"/>
    </source>
</evidence>
<reference evidence="5 6" key="2">
    <citation type="journal article" date="2013" name="Stand. Genomic Sci.">
        <title>Complete genome sequence of Halorhodospira halophila SL1.</title>
        <authorList>
            <person name="Challacombe J.F."/>
            <person name="Majid S."/>
            <person name="Deole R."/>
            <person name="Brettin T.S."/>
            <person name="Bruce D."/>
            <person name="Delano S.F."/>
            <person name="Detter J.C."/>
            <person name="Gleasner C.D."/>
            <person name="Han C.S."/>
            <person name="Misra M."/>
            <person name="Reitenga K.G."/>
            <person name="Mikhailova N."/>
            <person name="Woyke T."/>
            <person name="Pitluck S."/>
            <person name="Nolan M."/>
            <person name="Land M.L."/>
            <person name="Saunders E."/>
            <person name="Tapia R."/>
            <person name="Lapidus A."/>
            <person name="Ivanova N."/>
            <person name="Hoff W.D."/>
        </authorList>
    </citation>
    <scope>NUCLEOTIDE SEQUENCE [LARGE SCALE GENOMIC DNA]</scope>
    <source>
        <strain evidence="6">DSM 244 / SL1</strain>
    </source>
</reference>
<name>A1WY46_HALHL</name>
<dbReference type="OrthoDB" id="5787340at2"/>
<feature type="repeat" description="ANK" evidence="3">
    <location>
        <begin position="100"/>
        <end position="132"/>
    </location>
</feature>
<dbReference type="Pfam" id="PF13637">
    <property type="entry name" value="Ank_4"/>
    <property type="match status" value="1"/>
</dbReference>
<feature type="repeat" description="ANK" evidence="3">
    <location>
        <begin position="65"/>
        <end position="90"/>
    </location>
</feature>
<dbReference type="InterPro" id="IPR036770">
    <property type="entry name" value="Ankyrin_rpt-contain_sf"/>
</dbReference>
<dbReference type="InterPro" id="IPR002110">
    <property type="entry name" value="Ankyrin_rpt"/>
</dbReference>
<keyword evidence="4" id="KW-0732">Signal</keyword>
<dbReference type="EMBL" id="CP000544">
    <property type="protein sequence ID" value="ABM62608.1"/>
    <property type="molecule type" value="Genomic_DNA"/>
</dbReference>
<dbReference type="STRING" id="349124.Hhal_1844"/>
<feature type="repeat" description="ANK" evidence="3">
    <location>
        <begin position="377"/>
        <end position="409"/>
    </location>
</feature>
<dbReference type="SUPFAM" id="SSF48403">
    <property type="entry name" value="Ankyrin repeat"/>
    <property type="match status" value="2"/>
</dbReference>
<feature type="repeat" description="ANK" evidence="3">
    <location>
        <begin position="296"/>
        <end position="328"/>
    </location>
</feature>
<dbReference type="RefSeq" id="WP_011814630.1">
    <property type="nucleotide sequence ID" value="NC_008789.1"/>
</dbReference>
<keyword evidence="1" id="KW-0677">Repeat</keyword>
<sequence>MCRTPHRVFALLTAGVALASLLTACSGWPLTPAQQDAFNAARDGDVDALERALDGPAKLQATDGAGRGLLHYAALNGEVAVVDLLIERGAGDAPDVRDDAGRTPLHEAAAGGHAESVGSLLGAGAAVDPVDAEERSPLMLAARSGDLQAVDALLEAGAEPDRRDADGATALSMASAARYPRVAARLREVGERPAAPWALVGVVRAGDVETLAWMLDRGLPVDVAWQDGDNFLSLADIAAEWSPRAAALLLRRGAQLHGEGAAALVAAALHGDAVQVAELLEQGVDPDVNVRGGDAEGRTLLMEAARLGYREVVEDLLAAGADAGSVDEYGADALWHAAVGYVSAGDERAGLERDADRSETVQALLDAGVAPGGGDRHDFAAIHAAAAWADAEAVEALLDAGAGLEQTDRNGRTPLIFAAQAGNEATLSALLARGSDPRAVDRIGATALTYARLAEARGIAEEAVAAVREAGGGKAPGPRQGTPGLSVGGDHQRLMRLDAPVAIFDSAGYEGHSARFLPYTTACRDHGCLVPPVVVLPAGTTVELVAREAAEDGRLHGVFLVQEPGLRGLLFEDYLFGAWPPDGAAVSEISVGRVAHIRGMEWVEVFDVDLPAATSGLFW</sequence>
<keyword evidence="2 3" id="KW-0040">ANK repeat</keyword>
<dbReference type="PRINTS" id="PR01415">
    <property type="entry name" value="ANKYRIN"/>
</dbReference>
<dbReference type="PROSITE" id="PS51257">
    <property type="entry name" value="PROKAR_LIPOPROTEIN"/>
    <property type="match status" value="1"/>
</dbReference>
<dbReference type="PROSITE" id="PS50297">
    <property type="entry name" value="ANK_REP_REGION"/>
    <property type="match status" value="5"/>
</dbReference>
<feature type="repeat" description="ANK" evidence="3">
    <location>
        <begin position="133"/>
        <end position="165"/>
    </location>
</feature>
<evidence type="ECO:0000256" key="3">
    <source>
        <dbReference type="PROSITE-ProRule" id="PRU00023"/>
    </source>
</evidence>
<dbReference type="Gene3D" id="1.25.40.20">
    <property type="entry name" value="Ankyrin repeat-containing domain"/>
    <property type="match status" value="3"/>
</dbReference>
<dbReference type="PROSITE" id="PS50088">
    <property type="entry name" value="ANK_REPEAT"/>
    <property type="match status" value="6"/>
</dbReference>
<feature type="signal peptide" evidence="4">
    <location>
        <begin position="1"/>
        <end position="19"/>
    </location>
</feature>